<name>A0A1H1DG20_9MICC</name>
<reference evidence="2 3" key="1">
    <citation type="submission" date="2016-10" db="EMBL/GenBank/DDBJ databases">
        <authorList>
            <person name="de Groot N.N."/>
        </authorList>
    </citation>
    <scope>NUCLEOTIDE SEQUENCE [LARGE SCALE GENOMIC DNA]</scope>
    <source>
        <strain evidence="2 3">DSM 20117</strain>
    </source>
</reference>
<dbReference type="RefSeq" id="WP_074700641.1">
    <property type="nucleotide sequence ID" value="NZ_CP018863.1"/>
</dbReference>
<gene>
    <name evidence="2" type="ORF">SAMN04489742_2427</name>
</gene>
<dbReference type="InterPro" id="IPR023809">
    <property type="entry name" value="Thiopep_bacteriocin_synth_dom"/>
</dbReference>
<evidence type="ECO:0000313" key="2">
    <source>
        <dbReference type="EMBL" id="SDQ75392.1"/>
    </source>
</evidence>
<evidence type="ECO:0000313" key="3">
    <source>
        <dbReference type="Proteomes" id="UP000181917"/>
    </source>
</evidence>
<dbReference type="Pfam" id="PF14028">
    <property type="entry name" value="Lant_dehydr_C"/>
    <property type="match status" value="1"/>
</dbReference>
<keyword evidence="3" id="KW-1185">Reference proteome</keyword>
<dbReference type="OrthoDB" id="1273722at2"/>
<evidence type="ECO:0000259" key="1">
    <source>
        <dbReference type="Pfam" id="PF14028"/>
    </source>
</evidence>
<sequence length="323" mass="36540">MSQLTAVRSSEKLSLKRYWWVLSIYTGRQDVAETVIGELVTPLVAHARREGVGRWYFSHHVDEVGPHIKVRFLGHRSALDSLQRFELAARNRLLEILPTVQVQQHYVVSPDSMDLVGTLGTDSVALVQESDLDRFGGLEGLELAEEVFELSSELGSWAAQRFNKSQGRTALGALLLSDAAWAMLNGPKAPQWPDRRRLSWDYCWDNHLRVSTMELGRGAAKARLGLTATLAPKTAPMHRLMAATAAEGSVQNWRRRWKRAIDAYLYRADKSRVSRGAQNLTFSQSHLMMNRLGFTLWEEAALGIYARAWTPETESALLEKRRR</sequence>
<dbReference type="EMBL" id="FNKH01000002">
    <property type="protein sequence ID" value="SDQ75392.1"/>
    <property type="molecule type" value="Genomic_DNA"/>
</dbReference>
<dbReference type="Proteomes" id="UP000181917">
    <property type="component" value="Unassembled WGS sequence"/>
</dbReference>
<proteinExistence type="predicted"/>
<organism evidence="2 3">
    <name type="scientific">Crystallibacter crystallopoietes</name>
    <dbReference type="NCBI Taxonomy" id="37928"/>
    <lineage>
        <taxon>Bacteria</taxon>
        <taxon>Bacillati</taxon>
        <taxon>Actinomycetota</taxon>
        <taxon>Actinomycetes</taxon>
        <taxon>Micrococcales</taxon>
        <taxon>Micrococcaceae</taxon>
        <taxon>Crystallibacter</taxon>
    </lineage>
</organism>
<dbReference type="AlphaFoldDB" id="A0A1H1DG20"/>
<feature type="domain" description="Thiopeptide-type bacteriocin biosynthesis" evidence="1">
    <location>
        <begin position="19"/>
        <end position="302"/>
    </location>
</feature>
<dbReference type="KEGG" id="acry:AC20117_05295"/>
<accession>A0A1H1DG20</accession>
<protein>
    <submittedName>
        <fullName evidence="2">Lantibiotic biosynthesis dehydratase C-term</fullName>
    </submittedName>
</protein>
<dbReference type="STRING" id="37928.SAMN04489742_2427"/>